<keyword evidence="2" id="KW-1185">Reference proteome</keyword>
<organism evidence="1 2">
    <name type="scientific">Acorus calamus</name>
    <name type="common">Sweet flag</name>
    <dbReference type="NCBI Taxonomy" id="4465"/>
    <lineage>
        <taxon>Eukaryota</taxon>
        <taxon>Viridiplantae</taxon>
        <taxon>Streptophyta</taxon>
        <taxon>Embryophyta</taxon>
        <taxon>Tracheophyta</taxon>
        <taxon>Spermatophyta</taxon>
        <taxon>Magnoliopsida</taxon>
        <taxon>Liliopsida</taxon>
        <taxon>Acoraceae</taxon>
        <taxon>Acorus</taxon>
    </lineage>
</organism>
<dbReference type="GO" id="GO:0005634">
    <property type="term" value="C:nucleus"/>
    <property type="evidence" value="ECO:0007669"/>
    <property type="project" value="TreeGrafter"/>
</dbReference>
<dbReference type="InterPro" id="IPR038564">
    <property type="entry name" value="Maf1_sf"/>
</dbReference>
<dbReference type="Proteomes" id="UP001180020">
    <property type="component" value="Unassembled WGS sequence"/>
</dbReference>
<comment type="caution">
    <text evidence="1">The sequence shown here is derived from an EMBL/GenBank/DDBJ whole genome shotgun (WGS) entry which is preliminary data.</text>
</comment>
<evidence type="ECO:0000313" key="1">
    <source>
        <dbReference type="EMBL" id="KAK1283903.1"/>
    </source>
</evidence>
<dbReference type="GO" id="GO:0000994">
    <property type="term" value="F:RNA polymerase III core binding"/>
    <property type="evidence" value="ECO:0007669"/>
    <property type="project" value="TreeGrafter"/>
</dbReference>
<reference evidence="1" key="2">
    <citation type="submission" date="2023-06" db="EMBL/GenBank/DDBJ databases">
        <authorList>
            <person name="Ma L."/>
            <person name="Liu K.-W."/>
            <person name="Li Z."/>
            <person name="Hsiao Y.-Y."/>
            <person name="Qi Y."/>
            <person name="Fu T."/>
            <person name="Tang G."/>
            <person name="Zhang D."/>
            <person name="Sun W.-H."/>
            <person name="Liu D.-K."/>
            <person name="Li Y."/>
            <person name="Chen G.-Z."/>
            <person name="Liu X.-D."/>
            <person name="Liao X.-Y."/>
            <person name="Jiang Y.-T."/>
            <person name="Yu X."/>
            <person name="Hao Y."/>
            <person name="Huang J."/>
            <person name="Zhao X.-W."/>
            <person name="Ke S."/>
            <person name="Chen Y.-Y."/>
            <person name="Wu W.-L."/>
            <person name="Hsu J.-L."/>
            <person name="Lin Y.-F."/>
            <person name="Huang M.-D."/>
            <person name="Li C.-Y."/>
            <person name="Huang L."/>
            <person name="Wang Z.-W."/>
            <person name="Zhao X."/>
            <person name="Zhong W.-Y."/>
            <person name="Peng D.-H."/>
            <person name="Ahmad S."/>
            <person name="Lan S."/>
            <person name="Zhang J.-S."/>
            <person name="Tsai W.-C."/>
            <person name="Van De Peer Y."/>
            <person name="Liu Z.-J."/>
        </authorList>
    </citation>
    <scope>NUCLEOTIDE SEQUENCE</scope>
    <source>
        <strain evidence="1">CP</strain>
        <tissue evidence="1">Leaves</tissue>
    </source>
</reference>
<name>A0AAV9C499_ACOCL</name>
<dbReference type="PANTHER" id="PTHR22504:SF0">
    <property type="entry name" value="REPRESSOR OF RNA POLYMERASE III TRANSCRIPTION MAF1 HOMOLOG"/>
    <property type="match status" value="1"/>
</dbReference>
<sequence length="181" mass="20486">MKYLDYSHLESINLFLRHLDLGESTLKGSIEAYSCKHTVTDRKQSLSLEHEILDYLGQSSDSDPPSPVDYLASRSSAVKAHLFFREERWENFKQIFDNYMFEAEKEWALANGGSSLLDCISKAIGEIVKLSECEIYSYNLDVEGEPMERGAFNLAEEGFLAGGALSLDNNDDVDIFDDMDM</sequence>
<accession>A0AAV9C499</accession>
<evidence type="ECO:0000313" key="2">
    <source>
        <dbReference type="Proteomes" id="UP001180020"/>
    </source>
</evidence>
<dbReference type="EMBL" id="JAUJYO010000021">
    <property type="protein sequence ID" value="KAK1283903.1"/>
    <property type="molecule type" value="Genomic_DNA"/>
</dbReference>
<dbReference type="PANTHER" id="PTHR22504">
    <property type="entry name" value="REPRESSOR OF RNA POLYMERASE III TRANSCRIPTION MAF1"/>
    <property type="match status" value="1"/>
</dbReference>
<reference evidence="1" key="1">
    <citation type="journal article" date="2023" name="Nat. Commun.">
        <title>Diploid and tetraploid genomes of Acorus and the evolution of monocots.</title>
        <authorList>
            <person name="Ma L."/>
            <person name="Liu K.W."/>
            <person name="Li Z."/>
            <person name="Hsiao Y.Y."/>
            <person name="Qi Y."/>
            <person name="Fu T."/>
            <person name="Tang G.D."/>
            <person name="Zhang D."/>
            <person name="Sun W.H."/>
            <person name="Liu D.K."/>
            <person name="Li Y."/>
            <person name="Chen G.Z."/>
            <person name="Liu X.D."/>
            <person name="Liao X.Y."/>
            <person name="Jiang Y.T."/>
            <person name="Yu X."/>
            <person name="Hao Y."/>
            <person name="Huang J."/>
            <person name="Zhao X.W."/>
            <person name="Ke S."/>
            <person name="Chen Y.Y."/>
            <person name="Wu W.L."/>
            <person name="Hsu J.L."/>
            <person name="Lin Y.F."/>
            <person name="Huang M.D."/>
            <person name="Li C.Y."/>
            <person name="Huang L."/>
            <person name="Wang Z.W."/>
            <person name="Zhao X."/>
            <person name="Zhong W.Y."/>
            <person name="Peng D.H."/>
            <person name="Ahmad S."/>
            <person name="Lan S."/>
            <person name="Zhang J.S."/>
            <person name="Tsai W.C."/>
            <person name="Van de Peer Y."/>
            <person name="Liu Z.J."/>
        </authorList>
    </citation>
    <scope>NUCLEOTIDE SEQUENCE</scope>
    <source>
        <strain evidence="1">CP</strain>
    </source>
</reference>
<dbReference type="Gene3D" id="3.40.1000.50">
    <property type="entry name" value="Repressor of RNA polymerase III transcription Maf1"/>
    <property type="match status" value="1"/>
</dbReference>
<gene>
    <name evidence="1" type="ORF">QJS10_CPB21g01743</name>
</gene>
<dbReference type="Pfam" id="PF09174">
    <property type="entry name" value="Maf1"/>
    <property type="match status" value="1"/>
</dbReference>
<dbReference type="AlphaFoldDB" id="A0AAV9C499"/>
<proteinExistence type="predicted"/>
<dbReference type="GO" id="GO:0016480">
    <property type="term" value="P:negative regulation of transcription by RNA polymerase III"/>
    <property type="evidence" value="ECO:0007669"/>
    <property type="project" value="InterPro"/>
</dbReference>
<evidence type="ECO:0008006" key="3">
    <source>
        <dbReference type="Google" id="ProtNLM"/>
    </source>
</evidence>
<protein>
    <recommendedName>
        <fullName evidence="3">Repressor of RNA polymerase III transcription</fullName>
    </recommendedName>
</protein>
<dbReference type="InterPro" id="IPR015257">
    <property type="entry name" value="Maf1"/>
</dbReference>